<dbReference type="Proteomes" id="UP000324222">
    <property type="component" value="Unassembled WGS sequence"/>
</dbReference>
<dbReference type="AlphaFoldDB" id="A0A5B7K7C2"/>
<name>A0A5B7K7C2_PORTR</name>
<dbReference type="EMBL" id="VSRR010133979">
    <property type="protein sequence ID" value="MPD02970.1"/>
    <property type="molecule type" value="Genomic_DNA"/>
</dbReference>
<reference evidence="1 2" key="1">
    <citation type="submission" date="2019-05" db="EMBL/GenBank/DDBJ databases">
        <title>Another draft genome of Portunus trituberculatus and its Hox gene families provides insights of decapod evolution.</title>
        <authorList>
            <person name="Jeong J.-H."/>
            <person name="Song I."/>
            <person name="Kim S."/>
            <person name="Choi T."/>
            <person name="Kim D."/>
            <person name="Ryu S."/>
            <person name="Kim W."/>
        </authorList>
    </citation>
    <scope>NUCLEOTIDE SEQUENCE [LARGE SCALE GENOMIC DNA]</scope>
    <source>
        <tissue evidence="1">Muscle</tissue>
    </source>
</reference>
<keyword evidence="2" id="KW-1185">Reference proteome</keyword>
<evidence type="ECO:0000313" key="2">
    <source>
        <dbReference type="Proteomes" id="UP000324222"/>
    </source>
</evidence>
<organism evidence="1 2">
    <name type="scientific">Portunus trituberculatus</name>
    <name type="common">Swimming crab</name>
    <name type="synonym">Neptunus trituberculatus</name>
    <dbReference type="NCBI Taxonomy" id="210409"/>
    <lineage>
        <taxon>Eukaryota</taxon>
        <taxon>Metazoa</taxon>
        <taxon>Ecdysozoa</taxon>
        <taxon>Arthropoda</taxon>
        <taxon>Crustacea</taxon>
        <taxon>Multicrustacea</taxon>
        <taxon>Malacostraca</taxon>
        <taxon>Eumalacostraca</taxon>
        <taxon>Eucarida</taxon>
        <taxon>Decapoda</taxon>
        <taxon>Pleocyemata</taxon>
        <taxon>Brachyura</taxon>
        <taxon>Eubrachyura</taxon>
        <taxon>Portunoidea</taxon>
        <taxon>Portunidae</taxon>
        <taxon>Portuninae</taxon>
        <taxon>Portunus</taxon>
    </lineage>
</organism>
<protein>
    <submittedName>
        <fullName evidence="1">Uncharacterized protein</fullName>
    </submittedName>
</protein>
<comment type="caution">
    <text evidence="1">The sequence shown here is derived from an EMBL/GenBank/DDBJ whole genome shotgun (WGS) entry which is preliminary data.</text>
</comment>
<gene>
    <name evidence="1" type="ORF">E2C01_098580</name>
</gene>
<evidence type="ECO:0000313" key="1">
    <source>
        <dbReference type="EMBL" id="MPD02970.1"/>
    </source>
</evidence>
<proteinExistence type="predicted"/>
<sequence length="65" mass="7367">MEKWALRVLHERYKIPFHSFPSVSRMPRHLSSYSTDSERGSALMEEVIAPLSKGKVDEAPPTPVS</sequence>
<accession>A0A5B7K7C2</accession>